<dbReference type="CDD" id="cd01834">
    <property type="entry name" value="SGNH_hydrolase_like_2"/>
    <property type="match status" value="1"/>
</dbReference>
<dbReference type="PANTHER" id="PTHR33546">
    <property type="entry name" value="LARGE, MULTIFUNCTIONAL SECRETED PROTEIN-RELATED"/>
    <property type="match status" value="1"/>
</dbReference>
<keyword evidence="3 5" id="KW-0408">Iron</keyword>
<dbReference type="GO" id="GO:0020037">
    <property type="term" value="F:heme binding"/>
    <property type="evidence" value="ECO:0007669"/>
    <property type="project" value="InterPro"/>
</dbReference>
<dbReference type="NCBIfam" id="TIGR02604">
    <property type="entry name" value="Piru_Ver_Nterm"/>
    <property type="match status" value="1"/>
</dbReference>
<keyword evidence="9" id="KW-1185">Reference proteome</keyword>
<dbReference type="Pfam" id="PF13472">
    <property type="entry name" value="Lipase_GDSL_2"/>
    <property type="match status" value="1"/>
</dbReference>
<evidence type="ECO:0000259" key="7">
    <source>
        <dbReference type="PROSITE" id="PS51007"/>
    </source>
</evidence>
<dbReference type="SUPFAM" id="SSF52266">
    <property type="entry name" value="SGNH hydrolase"/>
    <property type="match status" value="1"/>
</dbReference>
<keyword evidence="4" id="KW-0186">Copper</keyword>
<evidence type="ECO:0000313" key="9">
    <source>
        <dbReference type="Proteomes" id="UP000317243"/>
    </source>
</evidence>
<dbReference type="InterPro" id="IPR036514">
    <property type="entry name" value="SGNH_hydro_sf"/>
</dbReference>
<evidence type="ECO:0000313" key="8">
    <source>
        <dbReference type="EMBL" id="TWT47912.1"/>
    </source>
</evidence>
<dbReference type="InterPro" id="IPR008972">
    <property type="entry name" value="Cupredoxin"/>
</dbReference>
<dbReference type="EMBL" id="SIHI01000022">
    <property type="protein sequence ID" value="TWT47912.1"/>
    <property type="molecule type" value="Genomic_DNA"/>
</dbReference>
<reference evidence="8 9" key="1">
    <citation type="submission" date="2019-02" db="EMBL/GenBank/DDBJ databases">
        <title>Deep-cultivation of Planctomycetes and their phenomic and genomic characterization uncovers novel biology.</title>
        <authorList>
            <person name="Wiegand S."/>
            <person name="Jogler M."/>
            <person name="Boedeker C."/>
            <person name="Pinto D."/>
            <person name="Vollmers J."/>
            <person name="Rivas-Marin E."/>
            <person name="Kohn T."/>
            <person name="Peeters S.H."/>
            <person name="Heuer A."/>
            <person name="Rast P."/>
            <person name="Oberbeckmann S."/>
            <person name="Bunk B."/>
            <person name="Jeske O."/>
            <person name="Meyerdierks A."/>
            <person name="Storesund J.E."/>
            <person name="Kallscheuer N."/>
            <person name="Luecker S."/>
            <person name="Lage O.M."/>
            <person name="Pohl T."/>
            <person name="Merkel B.J."/>
            <person name="Hornburger P."/>
            <person name="Mueller R.-W."/>
            <person name="Bruemmer F."/>
            <person name="Labrenz M."/>
            <person name="Spormann A.M."/>
            <person name="Op Den Camp H."/>
            <person name="Overmann J."/>
            <person name="Amann R."/>
            <person name="Jetten M.S.M."/>
            <person name="Mascher T."/>
            <person name="Medema M.H."/>
            <person name="Devos D.P."/>
            <person name="Kaster A.-K."/>
            <person name="Ovreas L."/>
            <person name="Rohde M."/>
            <person name="Galperin M.Y."/>
            <person name="Jogler C."/>
        </authorList>
    </citation>
    <scope>NUCLEOTIDE SEQUENCE [LARGE SCALE GENOMIC DNA]</scope>
    <source>
        <strain evidence="8 9">KOR42</strain>
    </source>
</reference>
<dbReference type="PROSITE" id="PS00196">
    <property type="entry name" value="COPPER_BLUE"/>
    <property type="match status" value="1"/>
</dbReference>
<evidence type="ECO:0000256" key="6">
    <source>
        <dbReference type="SAM" id="MobiDB-lite"/>
    </source>
</evidence>
<dbReference type="SUPFAM" id="SSF50952">
    <property type="entry name" value="Soluble quinoprotein glucose dehydrogenase"/>
    <property type="match status" value="1"/>
</dbReference>
<evidence type="ECO:0000256" key="3">
    <source>
        <dbReference type="ARBA" id="ARBA00023004"/>
    </source>
</evidence>
<dbReference type="Gene3D" id="1.25.10.10">
    <property type="entry name" value="Leucine-rich Repeat Variant"/>
    <property type="match status" value="1"/>
</dbReference>
<organism evidence="8 9">
    <name type="scientific">Thalassoglobus neptunius</name>
    <dbReference type="NCBI Taxonomy" id="1938619"/>
    <lineage>
        <taxon>Bacteria</taxon>
        <taxon>Pseudomonadati</taxon>
        <taxon>Planctomycetota</taxon>
        <taxon>Planctomycetia</taxon>
        <taxon>Planctomycetales</taxon>
        <taxon>Planctomycetaceae</taxon>
        <taxon>Thalassoglobus</taxon>
    </lineage>
</organism>
<dbReference type="Gene3D" id="2.60.40.420">
    <property type="entry name" value="Cupredoxins - blue copper proteins"/>
    <property type="match status" value="1"/>
</dbReference>
<dbReference type="Gene3D" id="1.10.760.10">
    <property type="entry name" value="Cytochrome c-like domain"/>
    <property type="match status" value="1"/>
</dbReference>
<dbReference type="CDD" id="cd04233">
    <property type="entry name" value="Auracyanin"/>
    <property type="match status" value="1"/>
</dbReference>
<sequence>MSKQLSRIRVVEVFVMASFLTFLVTSFDSLPAQSKDSRSRQRRVNDAKNTRTENSEPKEDPDLIQYGIYHETAPRAATTTPRKTTLPLKLHPDDRIALIGNSLLEGTQKYGNLEALLHQKYPEHRLIVRNLAWSADTPDLQPRPANFADLHQHLTHEEIDVIFAAYGFNESFNGDEGLEAFRKSLTRHVQHLQSHAYNGESGPQIVLVSPIACENITNVPAADLNNQNLSRYRDVIQGVAEDLQVGFVDVFDETNATFLANDTDWTVNGVHLNEHGDELFSRALYQGLFGEEASAIDANLRDVIVDKDRQYFRRYRPANTFYYTGDRNKSYGYLDFLPAMRNFDMMVANREERIWDLAQGKPTEDVIDDSNIPPLPKTKESRGANEWMTADEELASFEIDPRFEVTLFAGEEQFPELGAPIQMRWDNKGRLWVSCSTTYPHVYPGNEPDDKIVILEDTDQDGRADKSTIFADDLHIPLSFEFGDGGVYVSEMPHLTFLEDVDGDDRADRRTQLLTGFGTEDSHHALHDFTWTPDGDLLFRESIFHHSQVETPYGPVRQQNSGWFRYEPKSHRLTSFGTYHSTNPWGVTFDDWGNHVASHPIFAAAFHSLDPVYPNQHPKPAGLQAYSGTCGHEFVDFASFPEDLQGGFLKARYKPTNRLEIHKWNETPFGFEEEYVSDLIFSRNLSFIPVDLRYGPRGAMYLCDWYNPVKGHAQYSLRDERRDRHSGRIWRITAKGYPLSESPKIADASVLEFVENLKRPEYRIRYWSKRELRDRGPKEVLQALDSWVEGLDSSDPRYRHHQMEAIWTYRWIDERNGELLREVLACDDHHARAAATQQLRYWHASLPDAIELLKKSANDSNGLVRMEAAIAATYIGTEPAFEALLEVAQHPAQSHLAYAIQSAFGAASMVRHWEDRPELKVESILARLRSSSQLKEPNPSASQKQFDLQDDLLTVRISCLPERMRYSVTEITALVGQPVKIVFSNPDATDHNLVIVKPGALEEVGMAANEMAKDPKNANSDFLPSDKRNLILHASPMIGPTRKTQVDVLRFKAPSKPGIYPFVCTFPGHWVIMKGDLIVANDLEEAERLRAEREPTFVQEWVMEDFANLQVADDDETIMRGMQAFAKARCTQCHQMHGHGVNLGPDLTKVHERFQGMKLLEQIIVPSSEIHKDFQNVQFLLTNGRILTGVVVKETDTEYHIASNLLIPDQVTRIRKKQIEEQHVSMISPMPAGLANVLEKQEIVDLVSFLQAGGYHPPEHLKHHHSTKE</sequence>
<dbReference type="InterPro" id="IPR011041">
    <property type="entry name" value="Quinoprot_gluc/sorb_DH_b-prop"/>
</dbReference>
<dbReference type="Pfam" id="PF00034">
    <property type="entry name" value="Cytochrom_C"/>
    <property type="match status" value="1"/>
</dbReference>
<dbReference type="SUPFAM" id="SSF49503">
    <property type="entry name" value="Cupredoxins"/>
    <property type="match status" value="1"/>
</dbReference>
<feature type="domain" description="Cytochrome c" evidence="7">
    <location>
        <begin position="1116"/>
        <end position="1254"/>
    </location>
</feature>
<dbReference type="Pfam" id="PF23500">
    <property type="entry name" value="DUF7133"/>
    <property type="match status" value="2"/>
</dbReference>
<protein>
    <submittedName>
        <fullName evidence="8">Auracyanin-A</fullName>
    </submittedName>
</protein>
<dbReference type="InterPro" id="IPR036909">
    <property type="entry name" value="Cyt_c-like_dom_sf"/>
</dbReference>
<evidence type="ECO:0000256" key="5">
    <source>
        <dbReference type="PROSITE-ProRule" id="PRU00433"/>
    </source>
</evidence>
<keyword evidence="2 5" id="KW-0479">Metal-binding</keyword>
<dbReference type="GO" id="GO:0016788">
    <property type="term" value="F:hydrolase activity, acting on ester bonds"/>
    <property type="evidence" value="ECO:0007669"/>
    <property type="project" value="UniProtKB-ARBA"/>
</dbReference>
<feature type="compositionally biased region" description="Basic and acidic residues" evidence="6">
    <location>
        <begin position="35"/>
        <end position="61"/>
    </location>
</feature>
<dbReference type="InterPro" id="IPR013428">
    <property type="entry name" value="Membrane-bound_put_N"/>
</dbReference>
<dbReference type="PROSITE" id="PS51007">
    <property type="entry name" value="CYTC"/>
    <property type="match status" value="1"/>
</dbReference>
<dbReference type="GO" id="GO:0009055">
    <property type="term" value="F:electron transfer activity"/>
    <property type="evidence" value="ECO:0007669"/>
    <property type="project" value="InterPro"/>
</dbReference>
<evidence type="ECO:0000256" key="2">
    <source>
        <dbReference type="ARBA" id="ARBA00022723"/>
    </source>
</evidence>
<feature type="region of interest" description="Disordered" evidence="6">
    <location>
        <begin position="33"/>
        <end position="64"/>
    </location>
</feature>
<gene>
    <name evidence="8" type="ORF">KOR42_41100</name>
</gene>
<evidence type="ECO:0000256" key="1">
    <source>
        <dbReference type="ARBA" id="ARBA00022617"/>
    </source>
</evidence>
<dbReference type="Proteomes" id="UP000317243">
    <property type="component" value="Unassembled WGS sequence"/>
</dbReference>
<dbReference type="PANTHER" id="PTHR33546:SF1">
    <property type="entry name" value="LARGE, MULTIFUNCTIONAL SECRETED PROTEIN"/>
    <property type="match status" value="1"/>
</dbReference>
<dbReference type="InterPro" id="IPR016024">
    <property type="entry name" value="ARM-type_fold"/>
</dbReference>
<proteinExistence type="predicted"/>
<dbReference type="InterPro" id="IPR028871">
    <property type="entry name" value="BlueCu_1_BS"/>
</dbReference>
<dbReference type="RefSeq" id="WP_146511503.1">
    <property type="nucleotide sequence ID" value="NZ_SIHI01000022.1"/>
</dbReference>
<dbReference type="InterPro" id="IPR009056">
    <property type="entry name" value="Cyt_c-like_dom"/>
</dbReference>
<dbReference type="GO" id="GO:0046872">
    <property type="term" value="F:metal ion binding"/>
    <property type="evidence" value="ECO:0007669"/>
    <property type="project" value="UniProtKB-KW"/>
</dbReference>
<dbReference type="InterPro" id="IPR013830">
    <property type="entry name" value="SGNH_hydro"/>
</dbReference>
<dbReference type="NCBIfam" id="TIGR02603">
    <property type="entry name" value="CxxCH_TIGR02603"/>
    <property type="match status" value="1"/>
</dbReference>
<comment type="caution">
    <text evidence="8">The sequence shown here is derived from an EMBL/GenBank/DDBJ whole genome shotgun (WGS) entry which is preliminary data.</text>
</comment>
<dbReference type="Gene3D" id="3.40.50.1110">
    <property type="entry name" value="SGNH hydrolase"/>
    <property type="match status" value="1"/>
</dbReference>
<keyword evidence="1 5" id="KW-0349">Heme</keyword>
<dbReference type="InterPro" id="IPR011989">
    <property type="entry name" value="ARM-like"/>
</dbReference>
<evidence type="ECO:0000256" key="4">
    <source>
        <dbReference type="ARBA" id="ARBA00023008"/>
    </source>
</evidence>
<dbReference type="OrthoDB" id="228131at2"/>
<dbReference type="InterPro" id="IPR013427">
    <property type="entry name" value="Haem-bd_dom_put"/>
</dbReference>
<name>A0A5C5WDX2_9PLAN</name>
<dbReference type="SUPFAM" id="SSF46626">
    <property type="entry name" value="Cytochrome c"/>
    <property type="match status" value="1"/>
</dbReference>
<dbReference type="InterPro" id="IPR055557">
    <property type="entry name" value="DUF7133"/>
</dbReference>
<accession>A0A5C5WDX2</accession>
<dbReference type="SUPFAM" id="SSF48371">
    <property type="entry name" value="ARM repeat"/>
    <property type="match status" value="1"/>
</dbReference>
<dbReference type="AlphaFoldDB" id="A0A5C5WDX2"/>
<dbReference type="Pfam" id="PF13646">
    <property type="entry name" value="HEAT_2"/>
    <property type="match status" value="1"/>
</dbReference>